<sequence length="57" mass="6135">MDFCITCSKSSLAFSKAVFSSFVAFLILVRDASSRTPLEQRISANSNGSSMLPNSLT</sequence>
<dbReference type="InParanoid" id="A0A1X7SS91"/>
<proteinExistence type="predicted"/>
<feature type="transmembrane region" description="Helical" evidence="1">
    <location>
        <begin position="12"/>
        <end position="29"/>
    </location>
</feature>
<dbReference type="EnsemblMetazoa" id="Aqu2.1.05019_001">
    <property type="protein sequence ID" value="Aqu2.1.05019_001"/>
    <property type="gene ID" value="Aqu2.1.05019"/>
</dbReference>
<keyword evidence="1" id="KW-0472">Membrane</keyword>
<dbReference type="AlphaFoldDB" id="A0A1X7SS91"/>
<keyword evidence="1" id="KW-1133">Transmembrane helix</keyword>
<keyword evidence="1" id="KW-0812">Transmembrane</keyword>
<evidence type="ECO:0000256" key="1">
    <source>
        <dbReference type="SAM" id="Phobius"/>
    </source>
</evidence>
<name>A0A1X7SS91_AMPQE</name>
<protein>
    <submittedName>
        <fullName evidence="2">Uncharacterized protein</fullName>
    </submittedName>
</protein>
<organism evidence="2">
    <name type="scientific">Amphimedon queenslandica</name>
    <name type="common">Sponge</name>
    <dbReference type="NCBI Taxonomy" id="400682"/>
    <lineage>
        <taxon>Eukaryota</taxon>
        <taxon>Metazoa</taxon>
        <taxon>Porifera</taxon>
        <taxon>Demospongiae</taxon>
        <taxon>Heteroscleromorpha</taxon>
        <taxon>Haplosclerida</taxon>
        <taxon>Niphatidae</taxon>
        <taxon>Amphimedon</taxon>
    </lineage>
</organism>
<reference evidence="2" key="1">
    <citation type="submission" date="2017-05" db="UniProtKB">
        <authorList>
            <consortium name="EnsemblMetazoa"/>
        </authorList>
    </citation>
    <scope>IDENTIFICATION</scope>
</reference>
<accession>A0A1X7SS91</accession>
<evidence type="ECO:0000313" key="2">
    <source>
        <dbReference type="EnsemblMetazoa" id="Aqu2.1.05019_001"/>
    </source>
</evidence>